<evidence type="ECO:0000313" key="1">
    <source>
        <dbReference type="EMBL" id="NVI43555.1"/>
    </source>
</evidence>
<reference evidence="1" key="1">
    <citation type="submission" date="2020-06" db="EMBL/GenBank/DDBJ databases">
        <title>Whole Genome Sequence of Bradyrhizobium sp. Strain 1S1.</title>
        <authorList>
            <person name="Bromfield E.S.P."/>
            <person name="Cloutier S."/>
        </authorList>
    </citation>
    <scope>NUCLEOTIDE SEQUENCE [LARGE SCALE GENOMIC DNA]</scope>
    <source>
        <strain evidence="1">1S1</strain>
    </source>
</reference>
<comment type="caution">
    <text evidence="1">The sequence shown here is derived from an EMBL/GenBank/DDBJ whole genome shotgun (WGS) entry which is preliminary data.</text>
</comment>
<proteinExistence type="predicted"/>
<dbReference type="EMBL" id="JAAOLE020000001">
    <property type="protein sequence ID" value="NVI43555.1"/>
    <property type="molecule type" value="Genomic_DNA"/>
</dbReference>
<dbReference type="AlphaFoldDB" id="A0A973VY44"/>
<organism evidence="1">
    <name type="scientific">Bradyrhizobium septentrionale</name>
    <dbReference type="NCBI Taxonomy" id="1404411"/>
    <lineage>
        <taxon>Bacteria</taxon>
        <taxon>Pseudomonadati</taxon>
        <taxon>Pseudomonadota</taxon>
        <taxon>Alphaproteobacteria</taxon>
        <taxon>Hyphomicrobiales</taxon>
        <taxon>Nitrobacteraceae</taxon>
        <taxon>Bradyrhizobium</taxon>
    </lineage>
</organism>
<gene>
    <name evidence="1" type="ORF">HAP48_011495</name>
</gene>
<accession>A0A973VY44</accession>
<name>A0A973VY44_9BRAD</name>
<protein>
    <submittedName>
        <fullName evidence="1">Uncharacterized protein</fullName>
    </submittedName>
</protein>
<sequence length="62" mass="6882">MASAPFGCAVEFAVIDDQQHPLGFPCVRLAHGWLDAITMQPVTALPTHWRYLRPDVPPMCCC</sequence>